<dbReference type="EMBL" id="WBZJ01000001">
    <property type="protein sequence ID" value="KAB3523093.1"/>
    <property type="molecule type" value="Genomic_DNA"/>
</dbReference>
<dbReference type="RefSeq" id="WP_151841923.1">
    <property type="nucleotide sequence ID" value="NZ_CP061033.1"/>
</dbReference>
<keyword evidence="1" id="KW-1133">Transmembrane helix</keyword>
<dbReference type="Proteomes" id="UP000436181">
    <property type="component" value="Unassembled WGS sequence"/>
</dbReference>
<protein>
    <submittedName>
        <fullName evidence="2">Uncharacterized protein</fullName>
    </submittedName>
</protein>
<evidence type="ECO:0000313" key="3">
    <source>
        <dbReference type="Proteomes" id="UP000436181"/>
    </source>
</evidence>
<proteinExistence type="predicted"/>
<accession>A0ABQ6VFK9</accession>
<evidence type="ECO:0000313" key="2">
    <source>
        <dbReference type="EMBL" id="KAB3523093.1"/>
    </source>
</evidence>
<keyword evidence="1" id="KW-0472">Membrane</keyword>
<feature type="transmembrane region" description="Helical" evidence="1">
    <location>
        <begin position="15"/>
        <end position="36"/>
    </location>
</feature>
<keyword evidence="1" id="KW-0812">Transmembrane</keyword>
<gene>
    <name evidence="2" type="ORF">F8377_02755</name>
</gene>
<comment type="caution">
    <text evidence="2">The sequence shown here is derived from an EMBL/GenBank/DDBJ whole genome shotgun (WGS) entry which is preliminary data.</text>
</comment>
<feature type="transmembrane region" description="Helical" evidence="1">
    <location>
        <begin position="48"/>
        <end position="67"/>
    </location>
</feature>
<sequence>MVKISAQRMKFPQILLRWVIMIVGTLAWVGLGYVLHVYDDYWKDWSQLAFLCTFLILLFWIYGWPTFDFSED</sequence>
<evidence type="ECO:0000256" key="1">
    <source>
        <dbReference type="SAM" id="Phobius"/>
    </source>
</evidence>
<keyword evidence="3" id="KW-1185">Reference proteome</keyword>
<name>A0ABQ6VFK9_9CORY</name>
<reference evidence="2 3" key="1">
    <citation type="submission" date="2019-10" db="EMBL/GenBank/DDBJ databases">
        <title>Corynebacterium sp novel species isolated from the respiratory tract of Marmot.</title>
        <authorList>
            <person name="Zhang G."/>
        </authorList>
    </citation>
    <scope>NUCLEOTIDE SEQUENCE [LARGE SCALE GENOMIC DNA]</scope>
    <source>
        <strain evidence="2 3">336</strain>
    </source>
</reference>
<organism evidence="2 3">
    <name type="scientific">Corynebacterium zhongnanshanii</name>
    <dbReference type="NCBI Taxonomy" id="2768834"/>
    <lineage>
        <taxon>Bacteria</taxon>
        <taxon>Bacillati</taxon>
        <taxon>Actinomycetota</taxon>
        <taxon>Actinomycetes</taxon>
        <taxon>Mycobacteriales</taxon>
        <taxon>Corynebacteriaceae</taxon>
        <taxon>Corynebacterium</taxon>
    </lineage>
</organism>